<gene>
    <name evidence="1" type="ORF">JZ751_022150</name>
</gene>
<name>A0A8T2NIF2_9TELE</name>
<evidence type="ECO:0000313" key="1">
    <source>
        <dbReference type="EMBL" id="KAG9340039.1"/>
    </source>
</evidence>
<dbReference type="AlphaFoldDB" id="A0A8T2NIF2"/>
<comment type="caution">
    <text evidence="1">The sequence shown here is derived from an EMBL/GenBank/DDBJ whole genome shotgun (WGS) entry which is preliminary data.</text>
</comment>
<dbReference type="Proteomes" id="UP000824540">
    <property type="component" value="Unassembled WGS sequence"/>
</dbReference>
<protein>
    <submittedName>
        <fullName evidence="1">Uncharacterized protein</fullName>
    </submittedName>
</protein>
<dbReference type="EMBL" id="JAFBMS010000047">
    <property type="protein sequence ID" value="KAG9340039.1"/>
    <property type="molecule type" value="Genomic_DNA"/>
</dbReference>
<keyword evidence="2" id="KW-1185">Reference proteome</keyword>
<sequence>MNDLGEKYQGKVWPPCDLPNTLESAHSPRIPAQHPGQWRPSASRTLESTHMLIANLNGMKNSISSLAAATLGKSPEITNQP</sequence>
<proteinExistence type="predicted"/>
<evidence type="ECO:0000313" key="2">
    <source>
        <dbReference type="Proteomes" id="UP000824540"/>
    </source>
</evidence>
<reference evidence="1" key="1">
    <citation type="thesis" date="2021" institute="BYU ScholarsArchive" country="Provo, UT, USA">
        <title>Applications of and Algorithms for Genome Assembly and Genomic Analyses with an Emphasis on Marine Teleosts.</title>
        <authorList>
            <person name="Pickett B.D."/>
        </authorList>
    </citation>
    <scope>NUCLEOTIDE SEQUENCE</scope>
    <source>
        <strain evidence="1">HI-2016</strain>
    </source>
</reference>
<accession>A0A8T2NIF2</accession>
<organism evidence="1 2">
    <name type="scientific">Albula glossodonta</name>
    <name type="common">roundjaw bonefish</name>
    <dbReference type="NCBI Taxonomy" id="121402"/>
    <lineage>
        <taxon>Eukaryota</taxon>
        <taxon>Metazoa</taxon>
        <taxon>Chordata</taxon>
        <taxon>Craniata</taxon>
        <taxon>Vertebrata</taxon>
        <taxon>Euteleostomi</taxon>
        <taxon>Actinopterygii</taxon>
        <taxon>Neopterygii</taxon>
        <taxon>Teleostei</taxon>
        <taxon>Albuliformes</taxon>
        <taxon>Albulidae</taxon>
        <taxon>Albula</taxon>
    </lineage>
</organism>